<accession>A0ABY5Y2I3</accession>
<evidence type="ECO:0000313" key="2">
    <source>
        <dbReference type="Proteomes" id="UP001058120"/>
    </source>
</evidence>
<organism evidence="1 2">
    <name type="scientific">Taurinivorans muris</name>
    <dbReference type="NCBI Taxonomy" id="2787751"/>
    <lineage>
        <taxon>Bacteria</taxon>
        <taxon>Pseudomonadati</taxon>
        <taxon>Thermodesulfobacteriota</taxon>
        <taxon>Desulfovibrionia</taxon>
        <taxon>Desulfovibrionales</taxon>
        <taxon>Desulfovibrionaceae</taxon>
        <taxon>Taurinivorans</taxon>
    </lineage>
</organism>
<dbReference type="Proteomes" id="UP001058120">
    <property type="component" value="Chromosome"/>
</dbReference>
<reference evidence="1" key="1">
    <citation type="submission" date="2020-12" db="EMBL/GenBank/DDBJ databases">
        <title>Taurinivorans muris gen. nov., sp. nov., fundamental and realized metabolic niche of a ubiquitous sulfidogenic bacterium in the murine intestine.</title>
        <authorList>
            <person name="Ye H."/>
            <person name="Hanson B.T."/>
            <person name="Loy A."/>
        </authorList>
    </citation>
    <scope>NUCLEOTIDE SEQUENCE</scope>
    <source>
        <strain evidence="1">LT0009</strain>
    </source>
</reference>
<name>A0ABY5Y2I3_9BACT</name>
<sequence>MKTKQKDIYVYPVIFRNEGEKGIAILVPDLDVATCAETEEKAFLASRELISITIMGLEEDGERIPPASSVSEIALEKNDTVSLIDVFMPAVRLANRNKAVNRTVTLPAWLNAKALEYNINFSQLLQEAIKKELHLS</sequence>
<dbReference type="SUPFAM" id="SSF143100">
    <property type="entry name" value="TTHA1013/TTHA0281-like"/>
    <property type="match status" value="1"/>
</dbReference>
<dbReference type="EMBL" id="CP065938">
    <property type="protein sequence ID" value="UWX06404.1"/>
    <property type="molecule type" value="Genomic_DNA"/>
</dbReference>
<dbReference type="Gene3D" id="3.30.160.250">
    <property type="match status" value="1"/>
</dbReference>
<dbReference type="RefSeq" id="WP_334316010.1">
    <property type="nucleotide sequence ID" value="NZ_CP065938.1"/>
</dbReference>
<keyword evidence="2" id="KW-1185">Reference proteome</keyword>
<evidence type="ECO:0000313" key="1">
    <source>
        <dbReference type="EMBL" id="UWX06404.1"/>
    </source>
</evidence>
<proteinExistence type="predicted"/>
<dbReference type="InterPro" id="IPR035069">
    <property type="entry name" value="TTHA1013/TTHA0281-like"/>
</dbReference>
<protein>
    <submittedName>
        <fullName evidence="1">Type II toxin-antitoxin system HicB family antitoxin</fullName>
    </submittedName>
</protein>
<gene>
    <name evidence="1" type="ORF">JBF11_03575</name>
</gene>